<dbReference type="PANTHER" id="PTHR36766">
    <property type="entry name" value="PLANT BROAD-SPECTRUM MILDEW RESISTANCE PROTEIN RPW8"/>
    <property type="match status" value="1"/>
</dbReference>
<dbReference type="EMBL" id="GBRH01278634">
    <property type="protein sequence ID" value="JAD19261.1"/>
    <property type="molecule type" value="Transcribed_RNA"/>
</dbReference>
<dbReference type="SUPFAM" id="SSF52047">
    <property type="entry name" value="RNI-like"/>
    <property type="match status" value="1"/>
</dbReference>
<dbReference type="InterPro" id="IPR032675">
    <property type="entry name" value="LRR_dom_sf"/>
</dbReference>
<reference evidence="1" key="2">
    <citation type="journal article" date="2015" name="Data Brief">
        <title>Shoot transcriptome of the giant reed, Arundo donax.</title>
        <authorList>
            <person name="Barrero R.A."/>
            <person name="Guerrero F.D."/>
            <person name="Moolhuijzen P."/>
            <person name="Goolsby J.A."/>
            <person name="Tidwell J."/>
            <person name="Bellgard S.E."/>
            <person name="Bellgard M.I."/>
        </authorList>
    </citation>
    <scope>NUCLEOTIDE SEQUENCE</scope>
    <source>
        <tissue evidence="1">Shoot tissue taken approximately 20 cm above the soil surface</tissue>
    </source>
</reference>
<dbReference type="AlphaFoldDB" id="A0A0A8XZG1"/>
<protein>
    <submittedName>
        <fullName evidence="1">Uncharacterized protein</fullName>
    </submittedName>
</protein>
<accession>A0A0A8XZG1</accession>
<reference evidence="1" key="1">
    <citation type="submission" date="2014-09" db="EMBL/GenBank/DDBJ databases">
        <authorList>
            <person name="Magalhaes I.L.F."/>
            <person name="Oliveira U."/>
            <person name="Santos F.R."/>
            <person name="Vidigal T.H.D.A."/>
            <person name="Brescovit A.D."/>
            <person name="Santos A.J."/>
        </authorList>
    </citation>
    <scope>NUCLEOTIDE SEQUENCE</scope>
    <source>
        <tissue evidence="1">Shoot tissue taken approximately 20 cm above the soil surface</tissue>
    </source>
</reference>
<proteinExistence type="predicted"/>
<dbReference type="PANTHER" id="PTHR36766:SF30">
    <property type="entry name" value="TIR-NBS TYPE DISEASE RESISTANCE PROTEIN-RELATED"/>
    <property type="match status" value="1"/>
</dbReference>
<evidence type="ECO:0000313" key="1">
    <source>
        <dbReference type="EMBL" id="JAD19261.1"/>
    </source>
</evidence>
<dbReference type="Gene3D" id="3.80.10.10">
    <property type="entry name" value="Ribonuclease Inhibitor"/>
    <property type="match status" value="1"/>
</dbReference>
<sequence length="145" mass="16965">MSPLFEQITSSSIPTSLSKMEISWPEGSLSSALWEYLRYFNIAELTINHCLDEIPLPKSIWGWRSLQKLEILNCENIRTLPEWLPEITSLRELKVDVYFMKKLPACIQQLTGLQTLTLSKCGRCSRKVANLERKRIIWLIFQMYI</sequence>
<organism evidence="1">
    <name type="scientific">Arundo donax</name>
    <name type="common">Giant reed</name>
    <name type="synonym">Donax arundinaceus</name>
    <dbReference type="NCBI Taxonomy" id="35708"/>
    <lineage>
        <taxon>Eukaryota</taxon>
        <taxon>Viridiplantae</taxon>
        <taxon>Streptophyta</taxon>
        <taxon>Embryophyta</taxon>
        <taxon>Tracheophyta</taxon>
        <taxon>Spermatophyta</taxon>
        <taxon>Magnoliopsida</taxon>
        <taxon>Liliopsida</taxon>
        <taxon>Poales</taxon>
        <taxon>Poaceae</taxon>
        <taxon>PACMAD clade</taxon>
        <taxon>Arundinoideae</taxon>
        <taxon>Arundineae</taxon>
        <taxon>Arundo</taxon>
    </lineage>
</organism>
<name>A0A0A8XZG1_ARUDO</name>